<feature type="transmembrane region" description="Helical" evidence="1">
    <location>
        <begin position="207"/>
        <end position="230"/>
    </location>
</feature>
<feature type="transmembrane region" description="Helical" evidence="1">
    <location>
        <begin position="50"/>
        <end position="71"/>
    </location>
</feature>
<keyword evidence="1" id="KW-0472">Membrane</keyword>
<protein>
    <submittedName>
        <fullName evidence="2">ABC-2 family transporter protein</fullName>
    </submittedName>
</protein>
<feature type="transmembrane region" description="Helical" evidence="1">
    <location>
        <begin position="101"/>
        <end position="130"/>
    </location>
</feature>
<reference evidence="2 3" key="1">
    <citation type="submission" date="2016-11" db="EMBL/GenBank/DDBJ databases">
        <authorList>
            <person name="Jaros S."/>
            <person name="Januszkiewicz K."/>
            <person name="Wedrychowicz H."/>
        </authorList>
    </citation>
    <scope>NUCLEOTIDE SEQUENCE [LARGE SCALE GENOMIC DNA]</scope>
    <source>
        <strain evidence="2 3">DSM 21758</strain>
    </source>
</reference>
<dbReference type="PROSITE" id="PS51257">
    <property type="entry name" value="PROKAR_LIPOPROTEIN"/>
    <property type="match status" value="1"/>
</dbReference>
<accession>A0A1M6SV67</accession>
<organism evidence="2 3">
    <name type="scientific">Clostridium cavendishii DSM 21758</name>
    <dbReference type="NCBI Taxonomy" id="1121302"/>
    <lineage>
        <taxon>Bacteria</taxon>
        <taxon>Bacillati</taxon>
        <taxon>Bacillota</taxon>
        <taxon>Clostridia</taxon>
        <taxon>Eubacteriales</taxon>
        <taxon>Clostridiaceae</taxon>
        <taxon>Clostridium</taxon>
    </lineage>
</organism>
<feature type="transmembrane region" description="Helical" evidence="1">
    <location>
        <begin position="182"/>
        <end position="201"/>
    </location>
</feature>
<dbReference type="OrthoDB" id="4336274at2"/>
<dbReference type="AlphaFoldDB" id="A0A1M6SV67"/>
<gene>
    <name evidence="2" type="ORF">SAMN02745163_03888</name>
</gene>
<dbReference type="Proteomes" id="UP000184310">
    <property type="component" value="Unassembled WGS sequence"/>
</dbReference>
<keyword evidence="1" id="KW-0812">Transmembrane</keyword>
<feature type="transmembrane region" description="Helical" evidence="1">
    <location>
        <begin position="21"/>
        <end position="38"/>
    </location>
</feature>
<dbReference type="STRING" id="1121302.SAMN02745163_03888"/>
<feature type="transmembrane region" description="Helical" evidence="1">
    <location>
        <begin position="150"/>
        <end position="175"/>
    </location>
</feature>
<keyword evidence="3" id="KW-1185">Reference proteome</keyword>
<dbReference type="PANTHER" id="PTHR37305">
    <property type="entry name" value="INTEGRAL MEMBRANE PROTEIN-RELATED"/>
    <property type="match status" value="1"/>
</dbReference>
<evidence type="ECO:0000256" key="1">
    <source>
        <dbReference type="SAM" id="Phobius"/>
    </source>
</evidence>
<proteinExistence type="predicted"/>
<dbReference type="EMBL" id="FQZB01000018">
    <property type="protein sequence ID" value="SHK48566.1"/>
    <property type="molecule type" value="Genomic_DNA"/>
</dbReference>
<dbReference type="Pfam" id="PF12730">
    <property type="entry name" value="ABC2_membrane_4"/>
    <property type="match status" value="1"/>
</dbReference>
<evidence type="ECO:0000313" key="2">
    <source>
        <dbReference type="EMBL" id="SHK48566.1"/>
    </source>
</evidence>
<name>A0A1M6SV67_9CLOT</name>
<dbReference type="PANTHER" id="PTHR37305:SF1">
    <property type="entry name" value="MEMBRANE PROTEIN"/>
    <property type="match status" value="1"/>
</dbReference>
<evidence type="ECO:0000313" key="3">
    <source>
        <dbReference type="Proteomes" id="UP000184310"/>
    </source>
</evidence>
<sequence>MINLVKAEFLKLKRRNKLTPFLIISIVSCCSILLILPSKDGKSVKDWSSMILFTSSFSNLLVSIFIAILTGKLFMSEYKDKTISVAFTYPVSRLKIYFSKIIVISIHSLLFTLFNFALFIVFTPLLPIIHFNSGSTITFIQLTDNFSVNLFPLIIFSIVGSVICQTLFSVIYSFFCIVKRSTLALVLLSIAFINFVANYEFINLTKFLLITCSTALVSLLFLVFIINHLLNKDVTY</sequence>
<dbReference type="RefSeq" id="WP_072992026.1">
    <property type="nucleotide sequence ID" value="NZ_FQZB01000018.1"/>
</dbReference>
<keyword evidence="1" id="KW-1133">Transmembrane helix</keyword>